<gene>
    <name evidence="2" type="ORF">OKIOD_LOCUS1289</name>
</gene>
<feature type="compositionally biased region" description="Low complexity" evidence="1">
    <location>
        <begin position="283"/>
        <end position="295"/>
    </location>
</feature>
<protein>
    <submittedName>
        <fullName evidence="2">Oidioi.mRNA.OKI2018_I69.PAR.g9731.t1.cds</fullName>
    </submittedName>
</protein>
<accession>A0ABN7RM19</accession>
<dbReference type="EMBL" id="OU015568">
    <property type="protein sequence ID" value="CAG5080896.1"/>
    <property type="molecule type" value="Genomic_DNA"/>
</dbReference>
<organism evidence="2 3">
    <name type="scientific">Oikopleura dioica</name>
    <name type="common">Tunicate</name>
    <dbReference type="NCBI Taxonomy" id="34765"/>
    <lineage>
        <taxon>Eukaryota</taxon>
        <taxon>Metazoa</taxon>
        <taxon>Chordata</taxon>
        <taxon>Tunicata</taxon>
        <taxon>Appendicularia</taxon>
        <taxon>Copelata</taxon>
        <taxon>Oikopleuridae</taxon>
        <taxon>Oikopleura</taxon>
    </lineage>
</organism>
<feature type="compositionally biased region" description="Basic and acidic residues" evidence="1">
    <location>
        <begin position="143"/>
        <end position="163"/>
    </location>
</feature>
<feature type="compositionally biased region" description="Basic and acidic residues" evidence="1">
    <location>
        <begin position="200"/>
        <end position="240"/>
    </location>
</feature>
<evidence type="ECO:0000256" key="1">
    <source>
        <dbReference type="SAM" id="MobiDB-lite"/>
    </source>
</evidence>
<dbReference type="Gene3D" id="1.10.1410.10">
    <property type="match status" value="1"/>
</dbReference>
<sequence length="357" mass="40932">MESRGQVPAFLSIEDPLTEWNDIGRSSYKALEMKEKFHYAFMVLSRAVAPQASYHNTGSILAKILNFDDDVIEYRRWVNKHWENKVPRIKIVEPTPPPPAQKSRNSSVGKQSFFPDEQSSIGVISDGESSILSEEELSPIRKDRKVEYRRSSDQVTNKERRSNSDSSAKANYEENFPDISESKNAPSEKASSANYLSDKNNNDDMPRPRDDHDNRTRSKKEPKSEAESESDRKQRRERMNRMSAGSGILGMPRIMRSAFANLGEPDRVNARNVNINDASSTGSRGTDSFPSSSGSKSKRPTKEFYKPRGVGKPTTGEFRQRESYIQPKKWRFRDEERQKKIRPRFAKKKDGQSENRR</sequence>
<evidence type="ECO:0000313" key="2">
    <source>
        <dbReference type="EMBL" id="CAG5080896.1"/>
    </source>
</evidence>
<feature type="compositionally biased region" description="Polar residues" evidence="1">
    <location>
        <begin position="271"/>
        <end position="282"/>
    </location>
</feature>
<proteinExistence type="predicted"/>
<feature type="compositionally biased region" description="Polar residues" evidence="1">
    <location>
        <begin position="182"/>
        <end position="197"/>
    </location>
</feature>
<dbReference type="Proteomes" id="UP001158576">
    <property type="component" value="Chromosome PAR"/>
</dbReference>
<evidence type="ECO:0000313" key="3">
    <source>
        <dbReference type="Proteomes" id="UP001158576"/>
    </source>
</evidence>
<feature type="region of interest" description="Disordered" evidence="1">
    <location>
        <begin position="143"/>
        <end position="357"/>
    </location>
</feature>
<feature type="region of interest" description="Disordered" evidence="1">
    <location>
        <begin position="89"/>
        <end position="127"/>
    </location>
</feature>
<name>A0ABN7RM19_OIKDI</name>
<reference evidence="2 3" key="1">
    <citation type="submission" date="2021-04" db="EMBL/GenBank/DDBJ databases">
        <authorList>
            <person name="Bliznina A."/>
        </authorList>
    </citation>
    <scope>NUCLEOTIDE SEQUENCE [LARGE SCALE GENOMIC DNA]</scope>
</reference>
<feature type="compositionally biased region" description="Basic and acidic residues" evidence="1">
    <location>
        <begin position="348"/>
        <end position="357"/>
    </location>
</feature>
<keyword evidence="3" id="KW-1185">Reference proteome</keyword>